<feature type="compositionally biased region" description="Low complexity" evidence="1">
    <location>
        <begin position="273"/>
        <end position="284"/>
    </location>
</feature>
<dbReference type="OrthoDB" id="786061at2759"/>
<name>A0A6J8DMC2_MYTCO</name>
<evidence type="ECO:0000256" key="1">
    <source>
        <dbReference type="SAM" id="MobiDB-lite"/>
    </source>
</evidence>
<dbReference type="InterPro" id="IPR036397">
    <property type="entry name" value="RNaseH_sf"/>
</dbReference>
<evidence type="ECO:0000313" key="2">
    <source>
        <dbReference type="EMBL" id="CAC5408304.1"/>
    </source>
</evidence>
<dbReference type="AlphaFoldDB" id="A0A6J8DMC2"/>
<evidence type="ECO:0000313" key="3">
    <source>
        <dbReference type="Proteomes" id="UP000507470"/>
    </source>
</evidence>
<protein>
    <recommendedName>
        <fullName evidence="4">Integrase catalytic domain-containing protein</fullName>
    </recommendedName>
</protein>
<dbReference type="EMBL" id="CACVKT020007520">
    <property type="protein sequence ID" value="CAC5408304.1"/>
    <property type="molecule type" value="Genomic_DNA"/>
</dbReference>
<gene>
    <name evidence="2" type="ORF">MCOR_41712</name>
</gene>
<evidence type="ECO:0008006" key="4">
    <source>
        <dbReference type="Google" id="ProtNLM"/>
    </source>
</evidence>
<sequence>MESVDTTKEELLKLQEDDPPDIGPLLKIKLEEKDVTTCPPSSKTRFRKISGHHAPGYQTLLASMGISRKWKLFKQYRRDGSGDLQNNQYILTVTDYFTKWVEVFPVPDQTANTCANIILNDATSIAKGRDDQKGPVPRGQGVYQKESTAVPFATRSDLEKMSRLESLYRTRPRTTNLYMPTFGPTPSLEKVVVEEQVEEVIVCQDTAEPDSEPQQESVVMPFALPVRRIIEQEQALEEESGEQQPDEFVFEQQTTTTHPSEEWNMVPTPAAKTTSSSSSSSSSTACSHKILLNKLTI</sequence>
<feature type="region of interest" description="Disordered" evidence="1">
    <location>
        <begin position="252"/>
        <end position="284"/>
    </location>
</feature>
<dbReference type="Gene3D" id="3.30.420.10">
    <property type="entry name" value="Ribonuclease H-like superfamily/Ribonuclease H"/>
    <property type="match status" value="1"/>
</dbReference>
<proteinExistence type="predicted"/>
<organism evidence="2 3">
    <name type="scientific">Mytilus coruscus</name>
    <name type="common">Sea mussel</name>
    <dbReference type="NCBI Taxonomy" id="42192"/>
    <lineage>
        <taxon>Eukaryota</taxon>
        <taxon>Metazoa</taxon>
        <taxon>Spiralia</taxon>
        <taxon>Lophotrochozoa</taxon>
        <taxon>Mollusca</taxon>
        <taxon>Bivalvia</taxon>
        <taxon>Autobranchia</taxon>
        <taxon>Pteriomorphia</taxon>
        <taxon>Mytilida</taxon>
        <taxon>Mytiloidea</taxon>
        <taxon>Mytilidae</taxon>
        <taxon>Mytilinae</taxon>
        <taxon>Mytilus</taxon>
    </lineage>
</organism>
<accession>A0A6J8DMC2</accession>
<keyword evidence="3" id="KW-1185">Reference proteome</keyword>
<dbReference type="GO" id="GO:0003676">
    <property type="term" value="F:nucleic acid binding"/>
    <property type="evidence" value="ECO:0007669"/>
    <property type="project" value="InterPro"/>
</dbReference>
<reference evidence="2 3" key="1">
    <citation type="submission" date="2020-06" db="EMBL/GenBank/DDBJ databases">
        <authorList>
            <person name="Li R."/>
            <person name="Bekaert M."/>
        </authorList>
    </citation>
    <scope>NUCLEOTIDE SEQUENCE [LARGE SCALE GENOMIC DNA]</scope>
    <source>
        <strain evidence="3">wild</strain>
    </source>
</reference>
<dbReference type="Proteomes" id="UP000507470">
    <property type="component" value="Unassembled WGS sequence"/>
</dbReference>